<evidence type="ECO:0000313" key="3">
    <source>
        <dbReference type="Proteomes" id="UP000244729"/>
    </source>
</evidence>
<evidence type="ECO:0000313" key="2">
    <source>
        <dbReference type="EMBL" id="AWB96926.1"/>
    </source>
</evidence>
<keyword evidence="3" id="KW-1185">Reference proteome</keyword>
<dbReference type="AlphaFoldDB" id="A0A2S0X019"/>
<gene>
    <name evidence="2" type="ORF">DCE93_10575</name>
</gene>
<organism evidence="2 3">
    <name type="scientific">Agromyces badenianii</name>
    <dbReference type="NCBI Taxonomy" id="2080742"/>
    <lineage>
        <taxon>Bacteria</taxon>
        <taxon>Bacillati</taxon>
        <taxon>Actinomycetota</taxon>
        <taxon>Actinomycetes</taxon>
        <taxon>Micrococcales</taxon>
        <taxon>Microbacteriaceae</taxon>
        <taxon>Agromyces</taxon>
    </lineage>
</organism>
<reference evidence="2 3" key="1">
    <citation type="submission" date="2018-04" db="EMBL/GenBank/DDBJ databases">
        <authorList>
            <person name="Li J."/>
        </authorList>
    </citation>
    <scope>NUCLEOTIDE SEQUENCE [LARGE SCALE GENOMIC DNA]</scope>
    <source>
        <strain evidence="3">30A</strain>
    </source>
</reference>
<feature type="compositionally biased region" description="Basic residues" evidence="1">
    <location>
        <begin position="1"/>
        <end position="11"/>
    </location>
</feature>
<feature type="region of interest" description="Disordered" evidence="1">
    <location>
        <begin position="1"/>
        <end position="21"/>
    </location>
</feature>
<accession>A0A2S0X019</accession>
<dbReference type="EMBL" id="CP028913">
    <property type="protein sequence ID" value="AWB96926.1"/>
    <property type="molecule type" value="Genomic_DNA"/>
</dbReference>
<feature type="compositionally biased region" description="Low complexity" evidence="1">
    <location>
        <begin position="44"/>
        <end position="54"/>
    </location>
</feature>
<proteinExistence type="predicted"/>
<sequence>MRRSPRRRAHRRPDPSWAHPRIGLACGRHRARCVRQRRAPASCRGCSPGRAARAAPRRRPVRRPSRPRRRIRVRRCRTC</sequence>
<protein>
    <submittedName>
        <fullName evidence="2">Uncharacterized protein</fullName>
    </submittedName>
</protein>
<feature type="compositionally biased region" description="Basic residues" evidence="1">
    <location>
        <begin position="55"/>
        <end position="79"/>
    </location>
</feature>
<evidence type="ECO:0000256" key="1">
    <source>
        <dbReference type="SAM" id="MobiDB-lite"/>
    </source>
</evidence>
<dbReference type="KEGG" id="agm:DCE93_10575"/>
<dbReference type="Proteomes" id="UP000244729">
    <property type="component" value="Chromosome"/>
</dbReference>
<name>A0A2S0X019_9MICO</name>
<feature type="region of interest" description="Disordered" evidence="1">
    <location>
        <begin position="44"/>
        <end position="79"/>
    </location>
</feature>